<keyword evidence="1" id="KW-1133">Transmembrane helix</keyword>
<reference evidence="3" key="1">
    <citation type="submission" date="2016-10" db="EMBL/GenBank/DDBJ databases">
        <authorList>
            <person name="Varghese N."/>
            <person name="Submissions S."/>
        </authorList>
    </citation>
    <scope>NUCLEOTIDE SEQUENCE [LARGE SCALE GENOMIC DNA]</scope>
    <source>
        <strain evidence="3">OK042</strain>
    </source>
</reference>
<dbReference type="RefSeq" id="WP_092272085.1">
    <property type="nucleotide sequence ID" value="NZ_FORT01000012.1"/>
</dbReference>
<sequence length="213" mass="24494">MNEGTIALLSQWSLLCLAWMGSIDAQLLEMRISPKRVLAVICSFLICTFVSWKLYFAPIEVSLSGTLLPLLTGAWLYYARMQQLRRRLHVLGACATAILLFWLQWLFFTDPILMFWDERIIIPVAAILSILAMSRQSVAQLFQVIISLTLADVLYSLFVWKLSGTCQLGGEYAQDMLWSTVSLWYLVSVTRLAVLRIVKWRKNVSSHSQQKRW</sequence>
<dbReference type="EMBL" id="FORT01000012">
    <property type="protein sequence ID" value="SFK35698.1"/>
    <property type="molecule type" value="Genomic_DNA"/>
</dbReference>
<proteinExistence type="predicted"/>
<feature type="transmembrane region" description="Helical" evidence="1">
    <location>
        <begin position="90"/>
        <end position="108"/>
    </location>
</feature>
<feature type="transmembrane region" description="Helical" evidence="1">
    <location>
        <begin position="114"/>
        <end position="134"/>
    </location>
</feature>
<accession>A0A1I3YV26</accession>
<dbReference type="Proteomes" id="UP000198915">
    <property type="component" value="Unassembled WGS sequence"/>
</dbReference>
<dbReference type="AlphaFoldDB" id="A0A1I3YV26"/>
<organism evidence="2 3">
    <name type="scientific">Brevibacillus centrosporus</name>
    <dbReference type="NCBI Taxonomy" id="54910"/>
    <lineage>
        <taxon>Bacteria</taxon>
        <taxon>Bacillati</taxon>
        <taxon>Bacillota</taxon>
        <taxon>Bacilli</taxon>
        <taxon>Bacillales</taxon>
        <taxon>Paenibacillaceae</taxon>
        <taxon>Brevibacillus</taxon>
    </lineage>
</organism>
<feature type="transmembrane region" description="Helical" evidence="1">
    <location>
        <begin position="176"/>
        <end position="198"/>
    </location>
</feature>
<dbReference type="Pfam" id="PF24124">
    <property type="entry name" value="YphA"/>
    <property type="match status" value="1"/>
</dbReference>
<feature type="transmembrane region" description="Helical" evidence="1">
    <location>
        <begin position="141"/>
        <end position="160"/>
    </location>
</feature>
<evidence type="ECO:0000313" key="3">
    <source>
        <dbReference type="Proteomes" id="UP000198915"/>
    </source>
</evidence>
<evidence type="ECO:0000313" key="2">
    <source>
        <dbReference type="EMBL" id="SFK35698.1"/>
    </source>
</evidence>
<dbReference type="InterPro" id="IPR014617">
    <property type="entry name" value="YphA_Bacsu"/>
</dbReference>
<feature type="transmembrane region" description="Helical" evidence="1">
    <location>
        <begin position="37"/>
        <end position="55"/>
    </location>
</feature>
<keyword evidence="1" id="KW-0812">Transmembrane</keyword>
<name>A0A1I3YV26_9BACL</name>
<protein>
    <submittedName>
        <fullName evidence="2">Uncharacterized protein</fullName>
    </submittedName>
</protein>
<dbReference type="STRING" id="1884381.SAMN05518846_11242"/>
<keyword evidence="1" id="KW-0472">Membrane</keyword>
<evidence type="ECO:0000256" key="1">
    <source>
        <dbReference type="SAM" id="Phobius"/>
    </source>
</evidence>
<gene>
    <name evidence="2" type="ORF">SAMN05518846_11242</name>
</gene>
<feature type="transmembrane region" description="Helical" evidence="1">
    <location>
        <begin position="61"/>
        <end position="78"/>
    </location>
</feature>
<keyword evidence="3" id="KW-1185">Reference proteome</keyword>